<evidence type="ECO:0000313" key="2">
    <source>
        <dbReference type="Proteomes" id="UP000452235"/>
    </source>
</evidence>
<dbReference type="EMBL" id="BLJY01000002">
    <property type="protein sequence ID" value="GFF13650.1"/>
    <property type="molecule type" value="Genomic_DNA"/>
</dbReference>
<dbReference type="OrthoDB" id="4207132at2759"/>
<reference evidence="1 2" key="1">
    <citation type="submission" date="2020-01" db="EMBL/GenBank/DDBJ databases">
        <title>Aspergillus terreus IFO 6365 whole genome shotgun sequence.</title>
        <authorList>
            <person name="Kanamasa S."/>
            <person name="Takahashi H."/>
        </authorList>
    </citation>
    <scope>NUCLEOTIDE SEQUENCE [LARGE SCALE GENOMIC DNA]</scope>
    <source>
        <strain evidence="1 2">IFO 6365</strain>
    </source>
</reference>
<comment type="caution">
    <text evidence="1">The sequence shown here is derived from an EMBL/GenBank/DDBJ whole genome shotgun (WGS) entry which is preliminary data.</text>
</comment>
<gene>
    <name evidence="1" type="ORF">ATEIFO6365_0002076100</name>
</gene>
<dbReference type="VEuPathDB" id="FungiDB:ATEG_02672"/>
<accession>A0A5M3YPZ3</accession>
<dbReference type="Proteomes" id="UP000452235">
    <property type="component" value="Unassembled WGS sequence"/>
</dbReference>
<organism evidence="1 2">
    <name type="scientific">Aspergillus terreus</name>
    <dbReference type="NCBI Taxonomy" id="33178"/>
    <lineage>
        <taxon>Eukaryota</taxon>
        <taxon>Fungi</taxon>
        <taxon>Dikarya</taxon>
        <taxon>Ascomycota</taxon>
        <taxon>Pezizomycotina</taxon>
        <taxon>Eurotiomycetes</taxon>
        <taxon>Eurotiomycetidae</taxon>
        <taxon>Eurotiales</taxon>
        <taxon>Aspergillaceae</taxon>
        <taxon>Aspergillus</taxon>
        <taxon>Aspergillus subgen. Circumdati</taxon>
    </lineage>
</organism>
<dbReference type="AlphaFoldDB" id="A0A5M3YPZ3"/>
<protein>
    <submittedName>
        <fullName evidence="1">Uncharacterized transporter YIL166C</fullName>
    </submittedName>
</protein>
<proteinExistence type="predicted"/>
<name>A0A5M3YPZ3_ASPTE</name>
<sequence>MSETEFTYFPGERWLNQAIDFPQSSSPFLLASSWKPTRKISESSMTYTREEAEKVWNEQPIAHATFECENNQDPNKLAILEVWMQIPYQGTLLSPRVRREEQAWDSDPDSVKIGIDAYKLLHEKNCEYTPHLMGYLKGKQDKWDPAGFVPGGNIYYVVVSKVPGVPLGDAFLQYIGDGRTYDAGFFWDVCTRAMRDQIRDAFSRAYEDLLKAEVTICMKTLSKLFWDQGSENVYIQGAFEVLNPQIPYYPSYSLEPYGPKVLRIWHLAIAPDVRDVEYNVPIDKLEEMGWIL</sequence>
<evidence type="ECO:0000313" key="1">
    <source>
        <dbReference type="EMBL" id="GFF13650.1"/>
    </source>
</evidence>
<keyword evidence="2" id="KW-1185">Reference proteome</keyword>